<evidence type="ECO:0000313" key="4">
    <source>
        <dbReference type="EMBL" id="WMS19916.1"/>
    </source>
</evidence>
<organism evidence="2 6">
    <name type="scientific">Veillonella parvula</name>
    <name type="common">Staphylococcus parvulus</name>
    <dbReference type="NCBI Taxonomy" id="29466"/>
    <lineage>
        <taxon>Bacteria</taxon>
        <taxon>Bacillati</taxon>
        <taxon>Bacillota</taxon>
        <taxon>Negativicutes</taxon>
        <taxon>Veillonellales</taxon>
        <taxon>Veillonellaceae</taxon>
        <taxon>Veillonella</taxon>
    </lineage>
</organism>
<reference evidence="3 5" key="5">
    <citation type="submission" date="2024-04" db="EMBL/GenBank/DDBJ databases">
        <title>Na.</title>
        <authorList>
            <person name="Choi B."/>
        </authorList>
    </citation>
    <scope>NUCLEOTIDE SEQUENCE [LARGE SCALE GENOMIC DNA]</scope>
    <source>
        <strain evidence="3 5">UMB0138</strain>
    </source>
</reference>
<dbReference type="GeneID" id="69652751"/>
<evidence type="ECO:0000313" key="6">
    <source>
        <dbReference type="Proteomes" id="UP000778864"/>
    </source>
</evidence>
<proteinExistence type="predicted"/>
<keyword evidence="1" id="KW-0732">Signal</keyword>
<dbReference type="Proteomes" id="UP001228955">
    <property type="component" value="Chromosome"/>
</dbReference>
<dbReference type="Proteomes" id="UP000234197">
    <property type="component" value="Unassembled WGS sequence"/>
</dbReference>
<reference evidence="2" key="3">
    <citation type="submission" date="2021-02" db="EMBL/GenBank/DDBJ databases">
        <title>Infant gut strain persistence is associated with maternal origin, phylogeny, and functional potential including surface adhesion and iron acquisition.</title>
        <authorList>
            <person name="Lou Y.C."/>
        </authorList>
    </citation>
    <scope>NUCLEOTIDE SEQUENCE</scope>
    <source>
        <strain evidence="2">L3_108_031G1_dasL3_108_031G1_concoct_20</strain>
    </source>
</reference>
<dbReference type="EMBL" id="JAGZMU010000002">
    <property type="protein sequence ID" value="MBS4893063.1"/>
    <property type="molecule type" value="Genomic_DNA"/>
</dbReference>
<reference evidence="5" key="1">
    <citation type="submission" date="2017-12" db="EMBL/GenBank/DDBJ databases">
        <title>Phylogenetic diversity of female urinary microbiome.</title>
        <authorList>
            <person name="Thomas-White K."/>
            <person name="Wolfe A.J."/>
        </authorList>
    </citation>
    <scope>NUCLEOTIDE SEQUENCE [LARGE SCALE GENOMIC DNA]</scope>
    <source>
        <strain evidence="5">UMB0138</strain>
    </source>
</reference>
<dbReference type="EMBL" id="CP133463">
    <property type="protein sequence ID" value="WMS19916.1"/>
    <property type="molecule type" value="Genomic_DNA"/>
</dbReference>
<feature type="signal peptide" evidence="1">
    <location>
        <begin position="1"/>
        <end position="22"/>
    </location>
</feature>
<protein>
    <submittedName>
        <fullName evidence="2">Uncharacterized protein</fullName>
    </submittedName>
</protein>
<gene>
    <name evidence="3" type="ORF">CYJ21_005920</name>
    <name evidence="2" type="ORF">KHZ90_04710</name>
    <name evidence="4" type="ORF">RDV51_00835</name>
</gene>
<dbReference type="AlphaFoldDB" id="A0A134C0Y0"/>
<dbReference type="EMBL" id="PKMC02000006">
    <property type="protein sequence ID" value="MEO9178482.1"/>
    <property type="molecule type" value="Genomic_DNA"/>
</dbReference>
<evidence type="ECO:0000313" key="5">
    <source>
        <dbReference type="Proteomes" id="UP000234197"/>
    </source>
</evidence>
<sequence>MSKIFTILTLLWLLSIGGTTNATDWYYVGPDASGNQLFIDNDSVQKSDYDALLWLRVNELGGDELRYKVYISRYNRTMETLKVDAYMSDGTPYENVEFNENPEPIAGNTNGQAIYILLWK</sequence>
<evidence type="ECO:0000313" key="2">
    <source>
        <dbReference type="EMBL" id="MBS4893063.1"/>
    </source>
</evidence>
<evidence type="ECO:0000256" key="1">
    <source>
        <dbReference type="SAM" id="SignalP"/>
    </source>
</evidence>
<keyword evidence="5" id="KW-1185">Reference proteome</keyword>
<dbReference type="Proteomes" id="UP000778864">
    <property type="component" value="Unassembled WGS sequence"/>
</dbReference>
<feature type="chain" id="PRO_5044548529" evidence="1">
    <location>
        <begin position="23"/>
        <end position="120"/>
    </location>
</feature>
<evidence type="ECO:0000313" key="3">
    <source>
        <dbReference type="EMBL" id="MEO9178482.1"/>
    </source>
</evidence>
<accession>A0A134C0Y0</accession>
<reference evidence="3" key="2">
    <citation type="submission" date="2017-12" db="EMBL/GenBank/DDBJ databases">
        <authorList>
            <person name="Thomas-White K."/>
            <person name="Wolfe A.J."/>
        </authorList>
    </citation>
    <scope>NUCLEOTIDE SEQUENCE</scope>
    <source>
        <strain evidence="3">UMB0138</strain>
    </source>
</reference>
<dbReference type="RefSeq" id="WP_008603073.1">
    <property type="nucleotide sequence ID" value="NZ_AP031417.1"/>
</dbReference>
<name>A0A134C0Y0_VEIPA</name>
<reference evidence="4" key="4">
    <citation type="submission" date="2023-08" db="EMBL/GenBank/DDBJ databases">
        <title>Veillonella_parvula_DSM 2007_complete_genome_hifiasm_Zymo_Research_D6332.</title>
        <authorList>
            <person name="Damerum A."/>
        </authorList>
    </citation>
    <scope>NUCLEOTIDE SEQUENCE</scope>
    <source>
        <strain evidence="4">DSM 2007</strain>
    </source>
</reference>